<proteinExistence type="predicted"/>
<dbReference type="RefSeq" id="YP_009480958.1">
    <property type="nucleotide sequence ID" value="NC_037665.1"/>
</dbReference>
<dbReference type="GeneID" id="36841417"/>
<dbReference type="Proteomes" id="UP000249758">
    <property type="component" value="Segment"/>
</dbReference>
<accession>A0A2U7UEY8</accession>
<dbReference type="EMBL" id="MG011691">
    <property type="protein sequence ID" value="AVK76962.1"/>
    <property type="molecule type" value="Genomic_DNA"/>
</dbReference>
<organism evidence="1">
    <name type="scientific">Pandoravirus macleodensis</name>
    <dbReference type="NCBI Taxonomy" id="2107707"/>
    <lineage>
        <taxon>Viruses</taxon>
        <taxon>Pandoravirus</taxon>
    </lineage>
</organism>
<name>A0A2U7UEY8_9VIRU</name>
<protein>
    <submittedName>
        <fullName evidence="1">Uncharacterized protein</fullName>
    </submittedName>
</protein>
<reference evidence="1" key="1">
    <citation type="journal article" date="2018" name="Nat. Commun.">
        <title>Diversity and evolution of the emerging Pandoraviridae family.</title>
        <authorList>
            <person name="Legendre M."/>
            <person name="Fabre E."/>
            <person name="Poirot O."/>
            <person name="Jeudy S."/>
            <person name="Lartigue A."/>
            <person name="Alempic J.M."/>
            <person name="Beucher L."/>
            <person name="Philippe N."/>
            <person name="Bertaux L."/>
            <person name="Christo-Foroux E."/>
            <person name="Labadie K."/>
            <person name="Coute Y."/>
            <person name="Abergel C."/>
            <person name="Claverie J.M."/>
        </authorList>
    </citation>
    <scope>NUCLEOTIDE SEQUENCE [LARGE SCALE GENOMIC DNA]</scope>
    <source>
        <strain evidence="1">Macleodensis</strain>
    </source>
</reference>
<evidence type="ECO:0000313" key="1">
    <source>
        <dbReference type="EMBL" id="AVK76962.1"/>
    </source>
</evidence>
<sequence length="408" mass="44351">MLPQTLASIRTVYPDCIVELGPYCAKDDDRAEKDHGTSDVDVGSAVIVGHRAVLSKLPYFAALFARANHVRVDSGGLEGAQRSFRLVYRACLPFQRDSLDFLVDLLYGTAKHFGIVSKCDDPVDVIGAAIYLGFDTRDVETLVEVLAATLLKNLGRLRSGGDNDCGGNGAYQQLAAFVLHMTDSGLPDTIKRTVLGRMFGFLNSADRLKIHSSLVPADYYRPDAVGVGAVNVDSNGIRWREITLVCDQYTGGWGAEVIHQGLVFRAKASCGPCFEDEDVTVSISVTPEGETLGVWQRSEMAPDGAINVVPRAMTARIDAYHPIACTPACERTLWSWSVRDTPASAAHLAYPKDAVFVPCGFSKTAKDGRTAARRRPFGVTIEGPFERYPRAVACLVHIQVEEQTTPIP</sequence>
<dbReference type="KEGG" id="vg:36841417"/>
<gene>
    <name evidence="1" type="ORF">pmac_cds_274</name>
</gene>